<keyword evidence="1 6" id="KW-0812">Transmembrane</keyword>
<dbReference type="InterPro" id="IPR052606">
    <property type="entry name" value="DnaJ_domain_protein"/>
</dbReference>
<dbReference type="PROSITE" id="PS50076">
    <property type="entry name" value="DNAJ_2"/>
    <property type="match status" value="1"/>
</dbReference>
<feature type="signal peptide" evidence="7">
    <location>
        <begin position="1"/>
        <end position="20"/>
    </location>
</feature>
<dbReference type="AlphaFoldDB" id="A0A1B6LC45"/>
<dbReference type="CDD" id="cd06257">
    <property type="entry name" value="DnaJ"/>
    <property type="match status" value="1"/>
</dbReference>
<feature type="domain" description="J" evidence="8">
    <location>
        <begin position="38"/>
        <end position="102"/>
    </location>
</feature>
<dbReference type="EMBL" id="GEBQ01018720">
    <property type="protein sequence ID" value="JAT21257.1"/>
    <property type="molecule type" value="Transcribed_RNA"/>
</dbReference>
<accession>A0A1B6LC45</accession>
<feature type="chain" id="PRO_5008587279" description="J domain-containing protein" evidence="7">
    <location>
        <begin position="21"/>
        <end position="194"/>
    </location>
</feature>
<dbReference type="Pfam" id="PF00226">
    <property type="entry name" value="DnaJ"/>
    <property type="match status" value="1"/>
</dbReference>
<dbReference type="SMART" id="SM00271">
    <property type="entry name" value="DnaJ"/>
    <property type="match status" value="1"/>
</dbReference>
<evidence type="ECO:0000256" key="4">
    <source>
        <dbReference type="ARBA" id="ARBA00023136"/>
    </source>
</evidence>
<evidence type="ECO:0000256" key="7">
    <source>
        <dbReference type="SAM" id="SignalP"/>
    </source>
</evidence>
<feature type="transmembrane region" description="Helical" evidence="6">
    <location>
        <begin position="127"/>
        <end position="148"/>
    </location>
</feature>
<dbReference type="InterPro" id="IPR018253">
    <property type="entry name" value="DnaJ_domain_CS"/>
</dbReference>
<dbReference type="PRINTS" id="PR00625">
    <property type="entry name" value="JDOMAIN"/>
</dbReference>
<evidence type="ECO:0000313" key="9">
    <source>
        <dbReference type="EMBL" id="JAT21257.1"/>
    </source>
</evidence>
<evidence type="ECO:0000256" key="1">
    <source>
        <dbReference type="ARBA" id="ARBA00022692"/>
    </source>
</evidence>
<proteinExistence type="predicted"/>
<dbReference type="Gene3D" id="1.10.287.110">
    <property type="entry name" value="DnaJ domain"/>
    <property type="match status" value="1"/>
</dbReference>
<sequence length="194" mass="22053">MVMGLFRSFLLLSLLGAVLGWGGDELEVFDVVEEVNQNFYTLLGVPQDADGAAIKKAFRKLSLVLHPDKSDAPDAEVQFRNLVAVYDVLKDAGKRKCYDNVLENGLPDWKQAVYYYRRVRKMGLREMAVILFVIITIGQYLVGWANYFERKLTVDEFLNAKNKKSQKKQKKGKADPTLTVEEFEAVLVKPRSAE</sequence>
<dbReference type="InterPro" id="IPR036869">
    <property type="entry name" value="J_dom_sf"/>
</dbReference>
<keyword evidence="3 6" id="KW-1133">Transmembrane helix</keyword>
<evidence type="ECO:0000259" key="8">
    <source>
        <dbReference type="PROSITE" id="PS50076"/>
    </source>
</evidence>
<evidence type="ECO:0000256" key="5">
    <source>
        <dbReference type="ARBA" id="ARBA00037847"/>
    </source>
</evidence>
<organism evidence="9">
    <name type="scientific">Graphocephala atropunctata</name>
    <dbReference type="NCBI Taxonomy" id="36148"/>
    <lineage>
        <taxon>Eukaryota</taxon>
        <taxon>Metazoa</taxon>
        <taxon>Ecdysozoa</taxon>
        <taxon>Arthropoda</taxon>
        <taxon>Hexapoda</taxon>
        <taxon>Insecta</taxon>
        <taxon>Pterygota</taxon>
        <taxon>Neoptera</taxon>
        <taxon>Paraneoptera</taxon>
        <taxon>Hemiptera</taxon>
        <taxon>Auchenorrhyncha</taxon>
        <taxon>Membracoidea</taxon>
        <taxon>Cicadellidae</taxon>
        <taxon>Cicadellinae</taxon>
        <taxon>Cicadellini</taxon>
        <taxon>Graphocephala</taxon>
    </lineage>
</organism>
<evidence type="ECO:0000256" key="2">
    <source>
        <dbReference type="ARBA" id="ARBA00022729"/>
    </source>
</evidence>
<reference evidence="9" key="1">
    <citation type="submission" date="2015-11" db="EMBL/GenBank/DDBJ databases">
        <title>De novo transcriptome assembly of four potential Pierce s Disease insect vectors from Arizona vineyards.</title>
        <authorList>
            <person name="Tassone E.E."/>
        </authorList>
    </citation>
    <scope>NUCLEOTIDE SEQUENCE</scope>
</reference>
<name>A0A1B6LC45_9HEMI</name>
<gene>
    <name evidence="9" type="ORF">g.12740</name>
</gene>
<evidence type="ECO:0000256" key="6">
    <source>
        <dbReference type="SAM" id="Phobius"/>
    </source>
</evidence>
<dbReference type="InterPro" id="IPR001623">
    <property type="entry name" value="DnaJ_domain"/>
</dbReference>
<comment type="subcellular location">
    <subcellularLocation>
        <location evidence="5">Endomembrane system</location>
        <topology evidence="5">Single-pass membrane protein</topology>
    </subcellularLocation>
</comment>
<dbReference type="GO" id="GO:0012505">
    <property type="term" value="C:endomembrane system"/>
    <property type="evidence" value="ECO:0007669"/>
    <property type="project" value="UniProtKB-SubCell"/>
</dbReference>
<dbReference type="SUPFAM" id="SSF46565">
    <property type="entry name" value="Chaperone J-domain"/>
    <property type="match status" value="1"/>
</dbReference>
<keyword evidence="4 6" id="KW-0472">Membrane</keyword>
<dbReference type="PANTHER" id="PTHR44653">
    <property type="entry name" value="DNAJ HOMOLOG SUBFAMILY C MEMBER 1"/>
    <property type="match status" value="1"/>
</dbReference>
<keyword evidence="2 7" id="KW-0732">Signal</keyword>
<dbReference type="PROSITE" id="PS00636">
    <property type="entry name" value="DNAJ_1"/>
    <property type="match status" value="1"/>
</dbReference>
<dbReference type="PANTHER" id="PTHR44653:SF2">
    <property type="entry name" value="DNAJ HOMOLOG SUBFAMILY C MEMBER 1"/>
    <property type="match status" value="1"/>
</dbReference>
<protein>
    <recommendedName>
        <fullName evidence="8">J domain-containing protein</fullName>
    </recommendedName>
</protein>
<evidence type="ECO:0000256" key="3">
    <source>
        <dbReference type="ARBA" id="ARBA00022989"/>
    </source>
</evidence>